<name>A0A7S1BHX6_9STRA</name>
<evidence type="ECO:0000313" key="2">
    <source>
        <dbReference type="EMBL" id="CAD8885804.1"/>
    </source>
</evidence>
<organism evidence="2">
    <name type="scientific">Corethron hystrix</name>
    <dbReference type="NCBI Taxonomy" id="216773"/>
    <lineage>
        <taxon>Eukaryota</taxon>
        <taxon>Sar</taxon>
        <taxon>Stramenopiles</taxon>
        <taxon>Ochrophyta</taxon>
        <taxon>Bacillariophyta</taxon>
        <taxon>Coscinodiscophyceae</taxon>
        <taxon>Corethrophycidae</taxon>
        <taxon>Corethrales</taxon>
        <taxon>Corethraceae</taxon>
        <taxon>Corethron</taxon>
    </lineage>
</organism>
<gene>
    <name evidence="2" type="ORF">CHYS00102_LOCUS13001</name>
</gene>
<evidence type="ECO:0000256" key="1">
    <source>
        <dbReference type="SAM" id="Phobius"/>
    </source>
</evidence>
<accession>A0A7S1BHX6</accession>
<keyword evidence="1" id="KW-1133">Transmembrane helix</keyword>
<dbReference type="AlphaFoldDB" id="A0A7S1BHX6"/>
<evidence type="ECO:0008006" key="3">
    <source>
        <dbReference type="Google" id="ProtNLM"/>
    </source>
</evidence>
<proteinExistence type="predicted"/>
<keyword evidence="1" id="KW-0812">Transmembrane</keyword>
<dbReference type="EMBL" id="HBFR01017895">
    <property type="protein sequence ID" value="CAD8885804.1"/>
    <property type="molecule type" value="Transcribed_RNA"/>
</dbReference>
<reference evidence="2" key="1">
    <citation type="submission" date="2021-01" db="EMBL/GenBank/DDBJ databases">
        <authorList>
            <person name="Corre E."/>
            <person name="Pelletier E."/>
            <person name="Niang G."/>
            <person name="Scheremetjew M."/>
            <person name="Finn R."/>
            <person name="Kale V."/>
            <person name="Holt S."/>
            <person name="Cochrane G."/>
            <person name="Meng A."/>
            <person name="Brown T."/>
            <person name="Cohen L."/>
        </authorList>
    </citation>
    <scope>NUCLEOTIDE SEQUENCE</scope>
    <source>
        <strain evidence="2">308</strain>
    </source>
</reference>
<keyword evidence="1" id="KW-0472">Membrane</keyword>
<feature type="transmembrane region" description="Helical" evidence="1">
    <location>
        <begin position="20"/>
        <end position="37"/>
    </location>
</feature>
<protein>
    <recommendedName>
        <fullName evidence="3">Tc1-like transposase DDE domain-containing protein</fullName>
    </recommendedName>
</protein>
<sequence length="100" mass="11770">MTLAISGLEVGKRWLVFFNRRPVLMFLFLGFITRILNDIREGTYERRHCFTMDNLMTHKNPVVIQTILAAGHCIVYRAPYYPVDGPIKYVFNLIQQQLQH</sequence>